<proteinExistence type="predicted"/>
<dbReference type="SMR" id="A7TUJ8"/>
<name>A7TUJ8_AGGAC</name>
<dbReference type="NCBIfam" id="NF040582">
    <property type="entry name" value="STY4528_fam"/>
    <property type="match status" value="1"/>
</dbReference>
<sequence length="405" mass="46641">MNTITHSQTKENGLLFFGNQHETVPARLLFDPYLTARAKLAWQLIKYKAREFKAGLFPSYEVLGELLSDKTYADGKLSRKLVSQTLLLLRLTRWLTLCETVRNEQGQVMGNVYLLHDEPMPIVETIQLNNDYLKLLESAVSHHDVAVRNVANHIIENLLSDDTQWHYISHIDWMSARFNEYQRRIQEKSDTTPEQQNYLNHIQQQVLSSHRELSKKTRELSQNSLSSQMELSKKSQSSHTELSHQNTPNSLISGSVPKWNSVSQYSTSTGIYINTYCTGNVAEIDWPTSMTFSPLEKQAVAQTMKGLDLGLCKALLFEVEQRIAKGEVKKPQGYLMSMIQRAHRGDFKPYLYEQYLANKCSKPKIAFFQPKQATNPDNNKPEKPTEQERQRRSASIREFRTKLLG</sequence>
<feature type="compositionally biased region" description="Basic and acidic residues" evidence="1">
    <location>
        <begin position="210"/>
        <end position="219"/>
    </location>
</feature>
<dbReference type="EMBL" id="EF196803">
    <property type="protein sequence ID" value="ABU44873.1"/>
    <property type="molecule type" value="Genomic_DNA"/>
</dbReference>
<feature type="region of interest" description="Disordered" evidence="1">
    <location>
        <begin position="369"/>
        <end position="405"/>
    </location>
</feature>
<accession>A7TUJ8</accession>
<evidence type="ECO:0000313" key="2">
    <source>
        <dbReference type="EMBL" id="ABU44873.1"/>
    </source>
</evidence>
<dbReference type="AlphaFoldDB" id="A7TUJ8"/>
<protein>
    <submittedName>
        <fullName evidence="2">Uncharacterized protein</fullName>
    </submittedName>
</protein>
<feature type="compositionally biased region" description="Polar residues" evidence="1">
    <location>
        <begin position="220"/>
        <end position="250"/>
    </location>
</feature>
<feature type="region of interest" description="Disordered" evidence="1">
    <location>
        <begin position="210"/>
        <end position="250"/>
    </location>
</feature>
<reference evidence="2" key="1">
    <citation type="journal article" date="2007" name="J. Med. Microbiol.">
        <title>Evidence that the cytolethal distending toxin locus was once part of a genomic island in the periodontal pathogen Aggregatibacter (Actinobacillus) actinomycetemcomitans strain Y4.</title>
        <authorList>
            <person name="Doungudomdacha S."/>
            <person name="Volgina A."/>
            <person name="DiRienzo J.M."/>
        </authorList>
    </citation>
    <scope>NUCLEOTIDE SEQUENCE</scope>
    <source>
        <strain evidence="2">Y4</strain>
    </source>
</reference>
<feature type="compositionally biased region" description="Basic and acidic residues" evidence="1">
    <location>
        <begin position="379"/>
        <end position="405"/>
    </location>
</feature>
<dbReference type="InterPro" id="IPR047749">
    <property type="entry name" value="STY4528-like"/>
</dbReference>
<evidence type="ECO:0000256" key="1">
    <source>
        <dbReference type="SAM" id="MobiDB-lite"/>
    </source>
</evidence>
<organism evidence="2">
    <name type="scientific">Aggregatibacter actinomycetemcomitans</name>
    <name type="common">Actinobacillus actinomycetemcomitans</name>
    <name type="synonym">Haemophilus actinomycetemcomitans</name>
    <dbReference type="NCBI Taxonomy" id="714"/>
    <lineage>
        <taxon>Bacteria</taxon>
        <taxon>Pseudomonadati</taxon>
        <taxon>Pseudomonadota</taxon>
        <taxon>Gammaproteobacteria</taxon>
        <taxon>Pasteurellales</taxon>
        <taxon>Pasteurellaceae</taxon>
        <taxon>Aggregatibacter</taxon>
    </lineage>
</organism>